<dbReference type="Gene3D" id="3.40.140.10">
    <property type="entry name" value="Cytidine Deaminase, domain 2"/>
    <property type="match status" value="1"/>
</dbReference>
<keyword evidence="7" id="KW-0862">Zinc</keyword>
<keyword evidence="6" id="KW-0378">Hydrolase</keyword>
<dbReference type="InterPro" id="IPR037518">
    <property type="entry name" value="MPN"/>
</dbReference>
<dbReference type="SUPFAM" id="SSF102712">
    <property type="entry name" value="JAB1/MPN domain"/>
    <property type="match status" value="1"/>
</dbReference>
<comment type="caution">
    <text evidence="11">The sequence shown here is derived from an EMBL/GenBank/DDBJ whole genome shotgun (WGS) entry which is preliminary data.</text>
</comment>
<dbReference type="PROSITE" id="PS50249">
    <property type="entry name" value="MPN"/>
    <property type="match status" value="1"/>
</dbReference>
<evidence type="ECO:0000313" key="12">
    <source>
        <dbReference type="Proteomes" id="UP001651158"/>
    </source>
</evidence>
<dbReference type="InterPro" id="IPR015063">
    <property type="entry name" value="USP8_dimer"/>
</dbReference>
<sequence length="383" mass="42596">MASSYSGGNGGRIVTADERMRELNRQICVDYADSVDLGLYFRFCRSMLNMAKEYERDGSKVKAYCLRKRFVILFVDHLSRREDFKRSEHAVRTFWCRECKRVLNVVEKMHKEILKEFETEELSQRRISAAPFGAIAAGADSTAAQPSADSEGRSLSYSQSPSSTTSCLPFTATPVTIGSCSPPQLPSPKPPKIDRSLEPSTAKLSPRTGLNPVLVPQTIAEVFIEAVESNTRANRETCGTLCGHLSPEGDKLVVSHIIICKQTGTADSCTTTNEEELINYLESDGLIVMGWIHTHPSQSVFMSSLDLHCHLSYQLMLPEAIAIVCAPKHGKMGCFTLTPDYGLNFLRDCKEKGFHNHASLRELYTTCGHVVFTDEKVEVVDLR</sequence>
<evidence type="ECO:0000256" key="4">
    <source>
        <dbReference type="ARBA" id="ARBA00022723"/>
    </source>
</evidence>
<evidence type="ECO:0000256" key="9">
    <source>
        <dbReference type="SAM" id="MobiDB-lite"/>
    </source>
</evidence>
<feature type="region of interest" description="Disordered" evidence="9">
    <location>
        <begin position="140"/>
        <end position="164"/>
    </location>
</feature>
<keyword evidence="12" id="KW-1185">Reference proteome</keyword>
<dbReference type="Pfam" id="PF01398">
    <property type="entry name" value="JAB"/>
    <property type="match status" value="1"/>
</dbReference>
<evidence type="ECO:0000313" key="11">
    <source>
        <dbReference type="EMBL" id="KAL5110770.1"/>
    </source>
</evidence>
<evidence type="ECO:0000256" key="6">
    <source>
        <dbReference type="ARBA" id="ARBA00022801"/>
    </source>
</evidence>
<evidence type="ECO:0000256" key="7">
    <source>
        <dbReference type="ARBA" id="ARBA00022833"/>
    </source>
</evidence>
<dbReference type="Proteomes" id="UP001651158">
    <property type="component" value="Unassembled WGS sequence"/>
</dbReference>
<accession>A0ABR4QN28</accession>
<dbReference type="InterPro" id="IPR000555">
    <property type="entry name" value="JAMM/MPN+_dom"/>
</dbReference>
<proteinExistence type="inferred from homology"/>
<dbReference type="Pfam" id="PF08969">
    <property type="entry name" value="USP8_dimer"/>
    <property type="match status" value="1"/>
</dbReference>
<keyword evidence="4" id="KW-0479">Metal-binding</keyword>
<evidence type="ECO:0000256" key="8">
    <source>
        <dbReference type="ARBA" id="ARBA00023049"/>
    </source>
</evidence>
<keyword evidence="5" id="KW-0833">Ubl conjugation pathway</keyword>
<reference evidence="11 12" key="1">
    <citation type="journal article" date="2022" name="Front. Cell. Infect. Microbiol.">
        <title>The Genomes of Two Strains of Taenia crassiceps the Animal Model for the Study of Human Cysticercosis.</title>
        <authorList>
            <person name="Bobes R.J."/>
            <person name="Estrada K."/>
            <person name="Rios-Valencia D.G."/>
            <person name="Calderon-Gallegos A."/>
            <person name="de la Torre P."/>
            <person name="Carrero J.C."/>
            <person name="Sanchez-Flores A."/>
            <person name="Laclette J.P."/>
        </authorList>
    </citation>
    <scope>NUCLEOTIDE SEQUENCE [LARGE SCALE GENOMIC DNA]</scope>
    <source>
        <strain evidence="11">WFUcys</strain>
    </source>
</reference>
<dbReference type="PANTHER" id="PTHR12947">
    <property type="entry name" value="AMSH-LIKE PROTEASE"/>
    <property type="match status" value="1"/>
</dbReference>
<evidence type="ECO:0000256" key="1">
    <source>
        <dbReference type="ARBA" id="ARBA00001947"/>
    </source>
</evidence>
<comment type="similarity">
    <text evidence="2">Belongs to the peptidase M67C family.</text>
</comment>
<feature type="domain" description="MPN" evidence="10">
    <location>
        <begin position="212"/>
        <end position="343"/>
    </location>
</feature>
<dbReference type="EMBL" id="JAKROA010000002">
    <property type="protein sequence ID" value="KAL5110770.1"/>
    <property type="molecule type" value="Genomic_DNA"/>
</dbReference>
<feature type="compositionally biased region" description="Low complexity" evidence="9">
    <location>
        <begin position="154"/>
        <end position="164"/>
    </location>
</feature>
<comment type="cofactor">
    <cofactor evidence="1">
        <name>Zn(2+)</name>
        <dbReference type="ChEBI" id="CHEBI:29105"/>
    </cofactor>
</comment>
<keyword evidence="3" id="KW-0645">Protease</keyword>
<keyword evidence="8" id="KW-0482">Metalloprotease</keyword>
<dbReference type="CDD" id="cd08066">
    <property type="entry name" value="MPN_AMSH_like"/>
    <property type="match status" value="1"/>
</dbReference>
<dbReference type="InterPro" id="IPR044098">
    <property type="entry name" value="STAMBP/STALP-like_MPN"/>
</dbReference>
<organism evidence="11 12">
    <name type="scientific">Taenia crassiceps</name>
    <dbReference type="NCBI Taxonomy" id="6207"/>
    <lineage>
        <taxon>Eukaryota</taxon>
        <taxon>Metazoa</taxon>
        <taxon>Spiralia</taxon>
        <taxon>Lophotrochozoa</taxon>
        <taxon>Platyhelminthes</taxon>
        <taxon>Cestoda</taxon>
        <taxon>Eucestoda</taxon>
        <taxon>Cyclophyllidea</taxon>
        <taxon>Taeniidae</taxon>
        <taxon>Taenia</taxon>
    </lineage>
</organism>
<name>A0ABR4QN28_9CEST</name>
<evidence type="ECO:0000259" key="10">
    <source>
        <dbReference type="PROSITE" id="PS50249"/>
    </source>
</evidence>
<feature type="region of interest" description="Disordered" evidence="9">
    <location>
        <begin position="179"/>
        <end position="209"/>
    </location>
</feature>
<dbReference type="SMART" id="SM00232">
    <property type="entry name" value="JAB_MPN"/>
    <property type="match status" value="1"/>
</dbReference>
<evidence type="ECO:0000256" key="5">
    <source>
        <dbReference type="ARBA" id="ARBA00022786"/>
    </source>
</evidence>
<evidence type="ECO:0000256" key="2">
    <source>
        <dbReference type="ARBA" id="ARBA00010981"/>
    </source>
</evidence>
<gene>
    <name evidence="11" type="ORF">TcWFU_008277</name>
</gene>
<dbReference type="Gene3D" id="1.20.58.80">
    <property type="entry name" value="Phosphotransferase system, lactose/cellobiose-type IIA subunit"/>
    <property type="match status" value="1"/>
</dbReference>
<dbReference type="PANTHER" id="PTHR12947:SF13">
    <property type="entry name" value="FI19924P1"/>
    <property type="match status" value="1"/>
</dbReference>
<evidence type="ECO:0000256" key="3">
    <source>
        <dbReference type="ARBA" id="ARBA00022670"/>
    </source>
</evidence>
<protein>
    <submittedName>
        <fullName evidence="11">STAM-binding protein-like A</fullName>
    </submittedName>
</protein>